<accession>A0A937FI35</accession>
<protein>
    <submittedName>
        <fullName evidence="1">WbqC family protein</fullName>
    </submittedName>
</protein>
<dbReference type="Proteomes" id="UP000623681">
    <property type="component" value="Unassembled WGS sequence"/>
</dbReference>
<dbReference type="EMBL" id="JAESWA010000025">
    <property type="protein sequence ID" value="MBL4933548.1"/>
    <property type="molecule type" value="Genomic_DNA"/>
</dbReference>
<dbReference type="RefSeq" id="WP_202768989.1">
    <property type="nucleotide sequence ID" value="NZ_JAESWA010000025.1"/>
</dbReference>
<sequence>MILSAHQPAYLPWLGYFHKIAISDKFVVLDEVQFEKNSFTNRNRIKTSNGALWLSVPIKMNGHMDKTIKTMEIDNKYNWKDKHWKSIYLNYKKTQYFHHYSDFLEDVYKREWSNLVDLTEYMNKFFLSELRIKTKIYYQSNIETKEKKQELIVELCKKLNCDTFVFGKLGRSYADRSYFGKNNINIYFQEYNHPTYNQAWDDFIPNIAIIDLLFNVSKDEALDIITRENINKKTLYKLFQGGV</sequence>
<evidence type="ECO:0000313" key="1">
    <source>
        <dbReference type="EMBL" id="MBL4933548.1"/>
    </source>
</evidence>
<proteinExistence type="predicted"/>
<dbReference type="Pfam" id="PF08889">
    <property type="entry name" value="WbqC"/>
    <property type="match status" value="1"/>
</dbReference>
<dbReference type="InterPro" id="IPR014985">
    <property type="entry name" value="WbqC"/>
</dbReference>
<name>A0A937FI35_9CLOT</name>
<organism evidence="1 2">
    <name type="scientific">Clostridium paridis</name>
    <dbReference type="NCBI Taxonomy" id="2803863"/>
    <lineage>
        <taxon>Bacteria</taxon>
        <taxon>Bacillati</taxon>
        <taxon>Bacillota</taxon>
        <taxon>Clostridia</taxon>
        <taxon>Eubacteriales</taxon>
        <taxon>Clostridiaceae</taxon>
        <taxon>Clostridium</taxon>
    </lineage>
</organism>
<gene>
    <name evidence="1" type="ORF">JK634_17280</name>
</gene>
<keyword evidence="2" id="KW-1185">Reference proteome</keyword>
<dbReference type="AlphaFoldDB" id="A0A937FI35"/>
<evidence type="ECO:0000313" key="2">
    <source>
        <dbReference type="Proteomes" id="UP000623681"/>
    </source>
</evidence>
<comment type="caution">
    <text evidence="1">The sequence shown here is derived from an EMBL/GenBank/DDBJ whole genome shotgun (WGS) entry which is preliminary data.</text>
</comment>
<reference evidence="1" key="1">
    <citation type="submission" date="2021-01" db="EMBL/GenBank/DDBJ databases">
        <title>Genome public.</title>
        <authorList>
            <person name="Liu C."/>
            <person name="Sun Q."/>
        </authorList>
    </citation>
    <scope>NUCLEOTIDE SEQUENCE</scope>
    <source>
        <strain evidence="1">YIM B02565</strain>
    </source>
</reference>